<reference evidence="1 2" key="1">
    <citation type="submission" date="2016-10" db="EMBL/GenBank/DDBJ databases">
        <authorList>
            <person name="de Groot N.N."/>
        </authorList>
    </citation>
    <scope>NUCLEOTIDE SEQUENCE [LARGE SCALE GENOMIC DNA]</scope>
    <source>
        <strain evidence="1 2">MP1X4</strain>
    </source>
</reference>
<evidence type="ECO:0008006" key="3">
    <source>
        <dbReference type="Google" id="ProtNLM"/>
    </source>
</evidence>
<evidence type="ECO:0000313" key="2">
    <source>
        <dbReference type="Proteomes" id="UP000199679"/>
    </source>
</evidence>
<dbReference type="AlphaFoldDB" id="A0A1H1N407"/>
<sequence length="106" mass="11868">MKNYPLIFVHAACAFILFTPACKNTSNKKLVGEWHSKADGSKLKITDKSFALESDSPDPEDYFIKGDTIYTSFEGNLPYTKYAIVKVDEHQLELVTPDSATIAFTK</sequence>
<dbReference type="EMBL" id="LT629740">
    <property type="protein sequence ID" value="SDR92899.1"/>
    <property type="molecule type" value="Genomic_DNA"/>
</dbReference>
<dbReference type="Proteomes" id="UP000199679">
    <property type="component" value="Chromosome I"/>
</dbReference>
<evidence type="ECO:0000313" key="1">
    <source>
        <dbReference type="EMBL" id="SDR92899.1"/>
    </source>
</evidence>
<protein>
    <recommendedName>
        <fullName evidence="3">DUF5640 domain-containing protein</fullName>
    </recommendedName>
</protein>
<dbReference type="STRING" id="652787.SAMN05216490_0217"/>
<accession>A0A1H1N407</accession>
<keyword evidence="2" id="KW-1185">Reference proteome</keyword>
<proteinExistence type="predicted"/>
<gene>
    <name evidence="1" type="ORF">SAMN05216490_0217</name>
</gene>
<name>A0A1H1N407_MUCMA</name>
<organism evidence="1 2">
    <name type="scientific">Mucilaginibacter mallensis</name>
    <dbReference type="NCBI Taxonomy" id="652787"/>
    <lineage>
        <taxon>Bacteria</taxon>
        <taxon>Pseudomonadati</taxon>
        <taxon>Bacteroidota</taxon>
        <taxon>Sphingobacteriia</taxon>
        <taxon>Sphingobacteriales</taxon>
        <taxon>Sphingobacteriaceae</taxon>
        <taxon>Mucilaginibacter</taxon>
    </lineage>
</organism>
<dbReference type="RefSeq" id="WP_091367892.1">
    <property type="nucleotide sequence ID" value="NZ_LT629740.1"/>
</dbReference>
<dbReference type="OrthoDB" id="798656at2"/>